<name>A0A916XWD5_9HYPH</name>
<dbReference type="AlphaFoldDB" id="A0A916XWD5"/>
<keyword evidence="2" id="KW-1185">Reference proteome</keyword>
<dbReference type="EMBL" id="BMJJ01000004">
    <property type="protein sequence ID" value="GGD16766.1"/>
    <property type="molecule type" value="Genomic_DNA"/>
</dbReference>
<evidence type="ECO:0000313" key="2">
    <source>
        <dbReference type="Proteomes" id="UP000613160"/>
    </source>
</evidence>
<reference evidence="1" key="1">
    <citation type="journal article" date="2014" name="Int. J. Syst. Evol. Microbiol.">
        <title>Complete genome sequence of Corynebacterium casei LMG S-19264T (=DSM 44701T), isolated from a smear-ripened cheese.</title>
        <authorList>
            <consortium name="US DOE Joint Genome Institute (JGI-PGF)"/>
            <person name="Walter F."/>
            <person name="Albersmeier A."/>
            <person name="Kalinowski J."/>
            <person name="Ruckert C."/>
        </authorList>
    </citation>
    <scope>NUCLEOTIDE SEQUENCE</scope>
    <source>
        <strain evidence="1">CGMCC 1.15493</strain>
    </source>
</reference>
<gene>
    <name evidence="1" type="ORF">GCM10011335_19520</name>
</gene>
<comment type="caution">
    <text evidence="1">The sequence shown here is derived from an EMBL/GenBank/DDBJ whole genome shotgun (WGS) entry which is preliminary data.</text>
</comment>
<accession>A0A916XWD5</accession>
<proteinExistence type="predicted"/>
<reference evidence="1" key="2">
    <citation type="submission" date="2020-09" db="EMBL/GenBank/DDBJ databases">
        <authorList>
            <person name="Sun Q."/>
            <person name="Zhou Y."/>
        </authorList>
    </citation>
    <scope>NUCLEOTIDE SEQUENCE</scope>
    <source>
        <strain evidence="1">CGMCC 1.15493</strain>
    </source>
</reference>
<protein>
    <submittedName>
        <fullName evidence="1">Uncharacterized protein</fullName>
    </submittedName>
</protein>
<organism evidence="1 2">
    <name type="scientific">Aureimonas glaciei</name>
    <dbReference type="NCBI Taxonomy" id="1776957"/>
    <lineage>
        <taxon>Bacteria</taxon>
        <taxon>Pseudomonadati</taxon>
        <taxon>Pseudomonadota</taxon>
        <taxon>Alphaproteobacteria</taxon>
        <taxon>Hyphomicrobiales</taxon>
        <taxon>Aurantimonadaceae</taxon>
        <taxon>Aureimonas</taxon>
    </lineage>
</organism>
<evidence type="ECO:0000313" key="1">
    <source>
        <dbReference type="EMBL" id="GGD16766.1"/>
    </source>
</evidence>
<dbReference type="Proteomes" id="UP000613160">
    <property type="component" value="Unassembled WGS sequence"/>
</dbReference>
<sequence length="99" mass="10537">MALREGFGLAADDGVLLPDQRLKAPDGRHRILGQGGHPRVCAGGPWRRLAGIAPLPWIGLNPGSLGRLRVCLTKGRQCQGRVGGSHMALSLLLRIICVL</sequence>